<protein>
    <submittedName>
        <fullName evidence="1">CPXCG motif-containing cysteine-rich protein</fullName>
    </submittedName>
</protein>
<dbReference type="Pfam" id="PF14255">
    <property type="entry name" value="Zn_ribbon_21"/>
    <property type="match status" value="1"/>
</dbReference>
<dbReference type="PIRSF" id="PIRSF037225">
    <property type="entry name" value="UCP037225"/>
    <property type="match status" value="1"/>
</dbReference>
<proteinExistence type="predicted"/>
<dbReference type="EMBL" id="JAHZSS010000012">
    <property type="protein sequence ID" value="MBW8191540.1"/>
    <property type="molecule type" value="Genomic_DNA"/>
</dbReference>
<gene>
    <name evidence="1" type="ORF">K0504_10875</name>
</gene>
<comment type="caution">
    <text evidence="1">The sequence shown here is derived from an EMBL/GenBank/DDBJ whole genome shotgun (WGS) entry which is preliminary data.</text>
</comment>
<keyword evidence="2" id="KW-1185">Reference proteome</keyword>
<dbReference type="InterPro" id="IPR017143">
    <property type="entry name" value="UCP037225"/>
</dbReference>
<reference evidence="1" key="1">
    <citation type="submission" date="2021-07" db="EMBL/GenBank/DDBJ databases">
        <title>Neiella marina sp. nov., isolated from the intestinal content of sea cucumber Apostichopus japonicus.</title>
        <authorList>
            <person name="Bai X."/>
        </authorList>
    </citation>
    <scope>NUCLEOTIDE SEQUENCE</scope>
    <source>
        <strain evidence="1">126</strain>
    </source>
</reference>
<dbReference type="RefSeq" id="WP_220104222.1">
    <property type="nucleotide sequence ID" value="NZ_JAHZSS010000012.1"/>
</dbReference>
<organism evidence="1 2">
    <name type="scientific">Neiella holothuriorum</name>
    <dbReference type="NCBI Taxonomy" id="2870530"/>
    <lineage>
        <taxon>Bacteria</taxon>
        <taxon>Pseudomonadati</taxon>
        <taxon>Pseudomonadota</taxon>
        <taxon>Gammaproteobacteria</taxon>
        <taxon>Alteromonadales</taxon>
        <taxon>Echinimonadaceae</taxon>
        <taxon>Neiella</taxon>
    </lineage>
</organism>
<evidence type="ECO:0000313" key="1">
    <source>
        <dbReference type="EMBL" id="MBW8191540.1"/>
    </source>
</evidence>
<name>A0ABS7EH60_9GAMM</name>
<dbReference type="InterPro" id="IPR025990">
    <property type="entry name" value="zinc_ribbon_bacterial"/>
</dbReference>
<sequence>MELTKQSIHCPTCDHGFSIYLDYSRGAQDYYDDCPNCCTSYRVRFSLDDQHRQARVFIDADDEQIY</sequence>
<dbReference type="Proteomes" id="UP001166251">
    <property type="component" value="Unassembled WGS sequence"/>
</dbReference>
<accession>A0ABS7EH60</accession>
<evidence type="ECO:0000313" key="2">
    <source>
        <dbReference type="Proteomes" id="UP001166251"/>
    </source>
</evidence>